<dbReference type="SMART" id="SM00829">
    <property type="entry name" value="PKS_ER"/>
    <property type="match status" value="1"/>
</dbReference>
<evidence type="ECO:0000259" key="14">
    <source>
        <dbReference type="SMART" id="SM00829"/>
    </source>
</evidence>
<dbReference type="Proteomes" id="UP000176998">
    <property type="component" value="Unassembled WGS sequence"/>
</dbReference>
<evidence type="ECO:0000256" key="9">
    <source>
        <dbReference type="ARBA" id="ARBA00023128"/>
    </source>
</evidence>
<dbReference type="InterPro" id="IPR051034">
    <property type="entry name" value="Mito_Enoyl-ACP_Reductase"/>
</dbReference>
<dbReference type="AlphaFoldDB" id="A0A1G4B4Z3"/>
<keyword evidence="8" id="KW-0443">Lipid metabolism</keyword>
<feature type="domain" description="Enoyl reductase (ER)" evidence="14">
    <location>
        <begin position="60"/>
        <end position="411"/>
    </location>
</feature>
<sequence length="491" mass="52749">MATSLRTTTATTVLRPLSSALRPAAGRQAAQHLPRVARRYKSGPYGYTQAKALVFSKEGEPNDVLQLHTHSISPSIPSSAVLLRALAAPINPADINTIQGTYGAKPPFTQLIGTPEPAAIPGNEGVFEVVSVGSKDSGLAKGDWVIPSASSFGTWRTHAVAEAKDVMKVSKEGLTPTQVATVSVNPCTAYRILRTYGPGEIRAGSDGGMKALDPGSGGWFVQNGANSGVGRAAIQLGKLWGLRSINVVRERETAAETEALKAELTGLGATVVVTEKEFLAREWRDRLAELTRGGRESVGLGLNCVGGKSATAVARSLGESGTMVSYGGMARQPVMLPTGLLIFKDVRFVGFWLSKWNERDPTGRRFAIEDVLGMIREGRFRDVPVEEVGWSWGTEEGQLREAVQGALATILAAYEACKNGGLKFNTMLANIEMEQRRMAIDLTYTVTLGAPTGLIHADIKSLKRLGNEAERLEQEDKFKRQKPSWDAVTSM</sequence>
<dbReference type="InterPro" id="IPR013154">
    <property type="entry name" value="ADH-like_N"/>
</dbReference>
<dbReference type="GO" id="GO:0141148">
    <property type="term" value="F:enoyl-[acyl-carrier-protein] reductase (NADPH) activity"/>
    <property type="evidence" value="ECO:0007669"/>
    <property type="project" value="UniProtKB-EC"/>
</dbReference>
<evidence type="ECO:0000313" key="16">
    <source>
        <dbReference type="Proteomes" id="UP000176998"/>
    </source>
</evidence>
<keyword evidence="4" id="KW-0276">Fatty acid metabolism</keyword>
<dbReference type="OrthoDB" id="7482721at2759"/>
<dbReference type="FunFam" id="3.40.50.720:FF:000112">
    <property type="entry name" value="Enoyl-[acyl-carrier-protein] reductase 1, mitochondrial"/>
    <property type="match status" value="1"/>
</dbReference>
<evidence type="ECO:0000256" key="3">
    <source>
        <dbReference type="ARBA" id="ARBA00022516"/>
    </source>
</evidence>
<dbReference type="RefSeq" id="XP_022473667.1">
    <property type="nucleotide sequence ID" value="XM_022619906.1"/>
</dbReference>
<dbReference type="InterPro" id="IPR013149">
    <property type="entry name" value="ADH-like_C"/>
</dbReference>
<dbReference type="CDD" id="cd08290">
    <property type="entry name" value="ETR"/>
    <property type="match status" value="1"/>
</dbReference>
<dbReference type="PANTHER" id="PTHR43981">
    <property type="entry name" value="ENOYL-[ACYL-CARRIER-PROTEIN] REDUCTASE, MITOCHONDRIAL"/>
    <property type="match status" value="1"/>
</dbReference>
<protein>
    <recommendedName>
        <fullName evidence="11">enoyl-[acyl-carrier-protein] reductase</fullName>
        <ecNumber evidence="11">1.3.1.104</ecNumber>
    </recommendedName>
</protein>
<evidence type="ECO:0000313" key="15">
    <source>
        <dbReference type="EMBL" id="OHE96510.1"/>
    </source>
</evidence>
<dbReference type="GeneID" id="34561416"/>
<dbReference type="SUPFAM" id="SSF50129">
    <property type="entry name" value="GroES-like"/>
    <property type="match status" value="1"/>
</dbReference>
<feature type="coiled-coil region" evidence="13">
    <location>
        <begin position="455"/>
        <end position="482"/>
    </location>
</feature>
<name>A0A1G4B4Z3_9PEZI</name>
<proteinExistence type="inferred from homology"/>
<evidence type="ECO:0000256" key="1">
    <source>
        <dbReference type="ARBA" id="ARBA00004173"/>
    </source>
</evidence>
<dbReference type="InterPro" id="IPR036291">
    <property type="entry name" value="NAD(P)-bd_dom_sf"/>
</dbReference>
<accession>A0A1G4B4Z3</accession>
<evidence type="ECO:0000256" key="7">
    <source>
        <dbReference type="ARBA" id="ARBA00023002"/>
    </source>
</evidence>
<dbReference type="InterPro" id="IPR011032">
    <property type="entry name" value="GroES-like_sf"/>
</dbReference>
<dbReference type="Pfam" id="PF00107">
    <property type="entry name" value="ADH_zinc_N"/>
    <property type="match status" value="1"/>
</dbReference>
<dbReference type="SUPFAM" id="SSF51735">
    <property type="entry name" value="NAD(P)-binding Rossmann-fold domains"/>
    <property type="match status" value="1"/>
</dbReference>
<gene>
    <name evidence="15" type="ORF">CORC01_08273</name>
</gene>
<comment type="similarity">
    <text evidence="2">Belongs to the zinc-containing alcohol dehydrogenase family. Quinone oxidoreductase subfamily.</text>
</comment>
<evidence type="ECO:0000256" key="8">
    <source>
        <dbReference type="ARBA" id="ARBA00023098"/>
    </source>
</evidence>
<evidence type="ECO:0000256" key="4">
    <source>
        <dbReference type="ARBA" id="ARBA00022832"/>
    </source>
</evidence>
<evidence type="ECO:0000256" key="2">
    <source>
        <dbReference type="ARBA" id="ARBA00010371"/>
    </source>
</evidence>
<dbReference type="STRING" id="1209926.A0A1G4B4Z3"/>
<evidence type="ECO:0000256" key="10">
    <source>
        <dbReference type="ARBA" id="ARBA00023160"/>
    </source>
</evidence>
<dbReference type="EMBL" id="MJBS01000069">
    <property type="protein sequence ID" value="OHE96510.1"/>
    <property type="molecule type" value="Genomic_DNA"/>
</dbReference>
<comment type="subcellular location">
    <subcellularLocation>
        <location evidence="1">Mitochondrion</location>
    </subcellularLocation>
</comment>
<dbReference type="InterPro" id="IPR020843">
    <property type="entry name" value="ER"/>
</dbReference>
<evidence type="ECO:0000256" key="13">
    <source>
        <dbReference type="SAM" id="Coils"/>
    </source>
</evidence>
<keyword evidence="13" id="KW-0175">Coiled coil</keyword>
<dbReference type="GO" id="GO:0005739">
    <property type="term" value="C:mitochondrion"/>
    <property type="evidence" value="ECO:0007669"/>
    <property type="project" value="UniProtKB-SubCell"/>
</dbReference>
<dbReference type="PANTHER" id="PTHR43981:SF2">
    <property type="entry name" value="ENOYL-[ACYL-CARRIER-PROTEIN] REDUCTASE, MITOCHONDRIAL"/>
    <property type="match status" value="1"/>
</dbReference>
<reference evidence="15 16" key="1">
    <citation type="submission" date="2016-09" db="EMBL/GenBank/DDBJ databases">
        <authorList>
            <person name="Capua I."/>
            <person name="De Benedictis P."/>
            <person name="Joannis T."/>
            <person name="Lombin L.H."/>
            <person name="Cattoli G."/>
        </authorList>
    </citation>
    <scope>NUCLEOTIDE SEQUENCE [LARGE SCALE GENOMIC DNA]</scope>
    <source>
        <strain evidence="15 16">IMI 309357</strain>
    </source>
</reference>
<evidence type="ECO:0000256" key="12">
    <source>
        <dbReference type="ARBA" id="ARBA00048843"/>
    </source>
</evidence>
<dbReference type="GO" id="GO:0006633">
    <property type="term" value="P:fatty acid biosynthetic process"/>
    <property type="evidence" value="ECO:0007669"/>
    <property type="project" value="UniProtKB-KW"/>
</dbReference>
<keyword evidence="5" id="KW-0521">NADP</keyword>
<keyword evidence="3" id="KW-0444">Lipid biosynthesis</keyword>
<dbReference type="Pfam" id="PF08240">
    <property type="entry name" value="ADH_N"/>
    <property type="match status" value="1"/>
</dbReference>
<keyword evidence="16" id="KW-1185">Reference proteome</keyword>
<dbReference type="Gene3D" id="3.90.180.10">
    <property type="entry name" value="Medium-chain alcohol dehydrogenases, catalytic domain"/>
    <property type="match status" value="1"/>
</dbReference>
<keyword evidence="7" id="KW-0560">Oxidoreductase</keyword>
<evidence type="ECO:0000256" key="6">
    <source>
        <dbReference type="ARBA" id="ARBA00022946"/>
    </source>
</evidence>
<organism evidence="15 16">
    <name type="scientific">Colletotrichum orchidophilum</name>
    <dbReference type="NCBI Taxonomy" id="1209926"/>
    <lineage>
        <taxon>Eukaryota</taxon>
        <taxon>Fungi</taxon>
        <taxon>Dikarya</taxon>
        <taxon>Ascomycota</taxon>
        <taxon>Pezizomycotina</taxon>
        <taxon>Sordariomycetes</taxon>
        <taxon>Hypocreomycetidae</taxon>
        <taxon>Glomerellales</taxon>
        <taxon>Glomerellaceae</taxon>
        <taxon>Colletotrichum</taxon>
    </lineage>
</organism>
<comment type="caution">
    <text evidence="15">The sequence shown here is derived from an EMBL/GenBank/DDBJ whole genome shotgun (WGS) entry which is preliminary data.</text>
</comment>
<keyword evidence="10" id="KW-0275">Fatty acid biosynthesis</keyword>
<keyword evidence="6" id="KW-0809">Transit peptide</keyword>
<evidence type="ECO:0000256" key="11">
    <source>
        <dbReference type="ARBA" id="ARBA00038963"/>
    </source>
</evidence>
<keyword evidence="9" id="KW-0496">Mitochondrion</keyword>
<comment type="catalytic activity">
    <reaction evidence="12">
        <text>a 2,3-saturated acyl-[ACP] + NADP(+) = a (2E)-enoyl-[ACP] + NADPH + H(+)</text>
        <dbReference type="Rhea" id="RHEA:22564"/>
        <dbReference type="Rhea" id="RHEA-COMP:9925"/>
        <dbReference type="Rhea" id="RHEA-COMP:9926"/>
        <dbReference type="ChEBI" id="CHEBI:15378"/>
        <dbReference type="ChEBI" id="CHEBI:57783"/>
        <dbReference type="ChEBI" id="CHEBI:58349"/>
        <dbReference type="ChEBI" id="CHEBI:78784"/>
        <dbReference type="ChEBI" id="CHEBI:78785"/>
        <dbReference type="EC" id="1.3.1.104"/>
    </reaction>
</comment>
<dbReference type="Gene3D" id="3.40.50.720">
    <property type="entry name" value="NAD(P)-binding Rossmann-like Domain"/>
    <property type="match status" value="1"/>
</dbReference>
<dbReference type="EC" id="1.3.1.104" evidence="11"/>
<evidence type="ECO:0000256" key="5">
    <source>
        <dbReference type="ARBA" id="ARBA00022857"/>
    </source>
</evidence>